<sequence length="943" mass="98526">MSDVPALLGRDAVLARCRAGLAEGGGVLLTGPAGIGKSAVLDALGAEAAEAGALVLRSNSSAAEASLPGLALYDLFARPVAQQDGLIAPHLRAVLDGALLRAPADNASAHGSPGGRLALRVAVLELLRSLAAARPVLLVLDDAHCLDPVSAQVLAFAARRLPGHRVRVAAAERLADGREPHRLDVLPEPRTELTLSPLPPQVVGELLRTRLGLAPADRLSERIRTAAGGNPLHALELARAARRPEPHPQSQPHPHPQSQPGPNPHPQSHPHPHPGFPDRPLPVPERLRALLPVRPDLLPRETVDVLLLVATADAPLRHLPAAAERALAEARAAGVVRGESGGGLRFADPLFREIVLSDATDAQRRACHAALAGLLDDPVERARHRALASPGPGAELAAELADAARLAAGRGAPALAAELSRLAAERTPGDPGLAGERLLAGARYAYDAGLCDQARQVCAALLDGQSRAARVGARLLLVELAGGDRSGVPALLAAAQTDAGDNARLRAAVRLCRAEHAISTGQTGLGLAELARAERQADRSGDLEQQIEVIALRAPIEMQVCPDPVLPSLRRATVLAAELAAGRPAAAMTAASVQVRCCLVVGLLRRGEVAEAIDAVNLLRTDVENAGRVKDLGDVLHLVASVHERAGLCGQAYRAGVRGGRLRAELGPTPGPGLVLSAAAELNGGTAERAGELAAAAIRAGELAGDAEWSAYALGIRGRADLLGHRTAQAAEHLGRCRALLRGLGFVDPALFLVDADLVEALARSGATDEARRVLAEATRETARLDRRVVRLGLARARAVLTGLDGDPRGAADALRSALPAGHPYPLETARARLTLGDLERRARRRAAARADLRAAAQAFAAARSLPWLDHARERLARLDGPASALSDLERQIVELVQRGATNRQIAGELHVSVKSVEGSLTRLFRRFGVHTRTELTLARTAG</sequence>
<feature type="region of interest" description="Disordered" evidence="3">
    <location>
        <begin position="242"/>
        <end position="283"/>
    </location>
</feature>
<organism evidence="5 6">
    <name type="scientific">Kitasatospora kazusensis</name>
    <dbReference type="NCBI Taxonomy" id="407974"/>
    <lineage>
        <taxon>Bacteria</taxon>
        <taxon>Bacillati</taxon>
        <taxon>Actinomycetota</taxon>
        <taxon>Actinomycetes</taxon>
        <taxon>Kitasatosporales</taxon>
        <taxon>Streptomycetaceae</taxon>
        <taxon>Kitasatospora</taxon>
    </lineage>
</organism>
<dbReference type="InterPro" id="IPR003593">
    <property type="entry name" value="AAA+_ATPase"/>
</dbReference>
<evidence type="ECO:0000259" key="4">
    <source>
        <dbReference type="PROSITE" id="PS50043"/>
    </source>
</evidence>
<dbReference type="PANTHER" id="PTHR16305">
    <property type="entry name" value="TESTICULAR SOLUBLE ADENYLYL CYCLASE"/>
    <property type="match status" value="1"/>
</dbReference>
<feature type="compositionally biased region" description="Pro residues" evidence="3">
    <location>
        <begin position="247"/>
        <end position="283"/>
    </location>
</feature>
<dbReference type="Pfam" id="PF00196">
    <property type="entry name" value="GerE"/>
    <property type="match status" value="1"/>
</dbReference>
<reference evidence="5 6" key="1">
    <citation type="journal article" date="2019" name="Int. J. Syst. Evol. Microbiol.">
        <title>The Global Catalogue of Microorganisms (GCM) 10K type strain sequencing project: providing services to taxonomists for standard genome sequencing and annotation.</title>
        <authorList>
            <consortium name="The Broad Institute Genomics Platform"/>
            <consortium name="The Broad Institute Genome Sequencing Center for Infectious Disease"/>
            <person name="Wu L."/>
            <person name="Ma J."/>
        </authorList>
    </citation>
    <scope>NUCLEOTIDE SEQUENCE [LARGE SCALE GENOMIC DNA]</scope>
    <source>
        <strain evidence="5 6">JCM 14560</strain>
    </source>
</reference>
<keyword evidence="6" id="KW-1185">Reference proteome</keyword>
<dbReference type="SUPFAM" id="SSF46894">
    <property type="entry name" value="C-terminal effector domain of the bipartite response regulators"/>
    <property type="match status" value="1"/>
</dbReference>
<evidence type="ECO:0000313" key="6">
    <source>
        <dbReference type="Proteomes" id="UP001422759"/>
    </source>
</evidence>
<dbReference type="InterPro" id="IPR000792">
    <property type="entry name" value="Tscrpt_reg_LuxR_C"/>
</dbReference>
<evidence type="ECO:0000256" key="2">
    <source>
        <dbReference type="ARBA" id="ARBA00022840"/>
    </source>
</evidence>
<gene>
    <name evidence="5" type="ORF">GCM10009760_19460</name>
</gene>
<dbReference type="EMBL" id="BAAANT010000008">
    <property type="protein sequence ID" value="GAA2138282.1"/>
    <property type="molecule type" value="Genomic_DNA"/>
</dbReference>
<dbReference type="SMART" id="SM00382">
    <property type="entry name" value="AAA"/>
    <property type="match status" value="1"/>
</dbReference>
<keyword evidence="1" id="KW-0547">Nucleotide-binding</keyword>
<dbReference type="Gene3D" id="1.10.10.10">
    <property type="entry name" value="Winged helix-like DNA-binding domain superfamily/Winged helix DNA-binding domain"/>
    <property type="match status" value="1"/>
</dbReference>
<name>A0ABN2Z844_9ACTN</name>
<evidence type="ECO:0000256" key="1">
    <source>
        <dbReference type="ARBA" id="ARBA00022741"/>
    </source>
</evidence>
<dbReference type="InterPro" id="IPR027417">
    <property type="entry name" value="P-loop_NTPase"/>
</dbReference>
<dbReference type="Pfam" id="PF13191">
    <property type="entry name" value="AAA_16"/>
    <property type="match status" value="1"/>
</dbReference>
<comment type="caution">
    <text evidence="5">The sequence shown here is derived from an EMBL/GenBank/DDBJ whole genome shotgun (WGS) entry which is preliminary data.</text>
</comment>
<dbReference type="InterPro" id="IPR041664">
    <property type="entry name" value="AAA_16"/>
</dbReference>
<dbReference type="SMART" id="SM00421">
    <property type="entry name" value="HTH_LUXR"/>
    <property type="match status" value="1"/>
</dbReference>
<keyword evidence="2" id="KW-0067">ATP-binding</keyword>
<dbReference type="PROSITE" id="PS00622">
    <property type="entry name" value="HTH_LUXR_1"/>
    <property type="match status" value="1"/>
</dbReference>
<dbReference type="CDD" id="cd06170">
    <property type="entry name" value="LuxR_C_like"/>
    <property type="match status" value="1"/>
</dbReference>
<protein>
    <submittedName>
        <fullName evidence="5">LuxR family transcriptional regulator</fullName>
    </submittedName>
</protein>
<proteinExistence type="predicted"/>
<feature type="domain" description="HTH luxR-type" evidence="4">
    <location>
        <begin position="879"/>
        <end position="943"/>
    </location>
</feature>
<dbReference type="InterPro" id="IPR036388">
    <property type="entry name" value="WH-like_DNA-bd_sf"/>
</dbReference>
<dbReference type="PROSITE" id="PS50043">
    <property type="entry name" value="HTH_LUXR_2"/>
    <property type="match status" value="1"/>
</dbReference>
<dbReference type="Proteomes" id="UP001422759">
    <property type="component" value="Unassembled WGS sequence"/>
</dbReference>
<evidence type="ECO:0000256" key="3">
    <source>
        <dbReference type="SAM" id="MobiDB-lite"/>
    </source>
</evidence>
<accession>A0ABN2Z844</accession>
<dbReference type="InterPro" id="IPR016032">
    <property type="entry name" value="Sig_transdc_resp-reg_C-effctor"/>
</dbReference>
<dbReference type="SUPFAM" id="SSF52540">
    <property type="entry name" value="P-loop containing nucleoside triphosphate hydrolases"/>
    <property type="match status" value="1"/>
</dbReference>
<evidence type="ECO:0000313" key="5">
    <source>
        <dbReference type="EMBL" id="GAA2138282.1"/>
    </source>
</evidence>
<dbReference type="RefSeq" id="WP_344462922.1">
    <property type="nucleotide sequence ID" value="NZ_BAAANT010000008.1"/>
</dbReference>
<dbReference type="PANTHER" id="PTHR16305:SF35">
    <property type="entry name" value="TRANSCRIPTIONAL ACTIVATOR DOMAIN"/>
    <property type="match status" value="1"/>
</dbReference>